<keyword evidence="2" id="KW-1185">Reference proteome</keyword>
<sequence>MQNRDVTSLFNSSLLLIKGNAMRKPTYHVFVTQESPPDSRGERNTFWTKVGVAFAHHGKPGLNIVLTPGLAVSGKLVLLEPREDGDTPPEPGTMNAQP</sequence>
<evidence type="ECO:0000313" key="2">
    <source>
        <dbReference type="Proteomes" id="UP000006859"/>
    </source>
</evidence>
<proteinExistence type="predicted"/>
<dbReference type="Proteomes" id="UP000006859">
    <property type="component" value="Chromosome"/>
</dbReference>
<reference evidence="1 2" key="1">
    <citation type="journal article" date="2011" name="J. Bacteriol.">
        <title>Genome sequence of the plant-pathogenic bacterium Dickeya dadantii 3937.</title>
        <authorList>
            <person name="Glasner J.D."/>
            <person name="Yang C.H."/>
            <person name="Reverchon S."/>
            <person name="Hugouvieux-Cotte-Pattat N."/>
            <person name="Condemine G."/>
            <person name="Bohin J.P."/>
            <person name="Van Gijsegem F."/>
            <person name="Yang S."/>
            <person name="Franza T."/>
            <person name="Expert D."/>
            <person name="Plunkett G. III"/>
            <person name="San Francisco M.J."/>
            <person name="Charkowski A.O."/>
            <person name="Py B."/>
            <person name="Bell K."/>
            <person name="Rauscher L."/>
            <person name="Rodriguez-Palenzuela P."/>
            <person name="Toussaint A."/>
            <person name="Holeva M.C."/>
            <person name="He S.Y."/>
            <person name="Douet V."/>
            <person name="Boccara M."/>
            <person name="Blanco C."/>
            <person name="Toth I."/>
            <person name="Anderson B.D."/>
            <person name="Biehl B.S."/>
            <person name="Mau B."/>
            <person name="Flynn S.M."/>
            <person name="Barras F."/>
            <person name="Lindeberg M."/>
            <person name="Birch P.R."/>
            <person name="Tsuyumu S."/>
            <person name="Shi X."/>
            <person name="Hibbing M."/>
            <person name="Yap M.N."/>
            <person name="Carpentier M."/>
            <person name="Dassa E."/>
            <person name="Umehara M."/>
            <person name="Kim J.F."/>
            <person name="Rusch M."/>
            <person name="Soni P."/>
            <person name="Mayhew G.F."/>
            <person name="Fouts D.E."/>
            <person name="Gill S.R."/>
            <person name="Blattner F.R."/>
            <person name="Keen N.T."/>
            <person name="Perna N.T."/>
        </authorList>
    </citation>
    <scope>NUCLEOTIDE SEQUENCE [LARGE SCALE GENOMIC DNA]</scope>
    <source>
        <strain evidence="1 2">3937</strain>
    </source>
</reference>
<name>E0SJH8_DICD3</name>
<protein>
    <submittedName>
        <fullName evidence="1">Putative ATP/GTP-binding protein remnant</fullName>
    </submittedName>
</protein>
<evidence type="ECO:0000313" key="1">
    <source>
        <dbReference type="EMBL" id="ADM99152.1"/>
    </source>
</evidence>
<dbReference type="STRING" id="198628.Dda3937_02756"/>
<dbReference type="KEGG" id="ddd:Dda3937_02756"/>
<organism evidence="1 2">
    <name type="scientific">Dickeya dadantii (strain 3937)</name>
    <name type="common">Erwinia chrysanthemi (strain 3937)</name>
    <dbReference type="NCBI Taxonomy" id="198628"/>
    <lineage>
        <taxon>Bacteria</taxon>
        <taxon>Pseudomonadati</taxon>
        <taxon>Pseudomonadota</taxon>
        <taxon>Gammaproteobacteria</taxon>
        <taxon>Enterobacterales</taxon>
        <taxon>Pectobacteriaceae</taxon>
        <taxon>Dickeya</taxon>
    </lineage>
</organism>
<dbReference type="AlphaFoldDB" id="E0SJH8"/>
<dbReference type="EMBL" id="CP002038">
    <property type="protein sequence ID" value="ADM99152.1"/>
    <property type="molecule type" value="Genomic_DNA"/>
</dbReference>
<accession>E0SJH8</accession>
<dbReference type="HOGENOM" id="CLU_186870_0_0_6"/>
<gene>
    <name evidence="1" type="ordered locus">Dda3937_02756</name>
</gene>
<dbReference type="eggNOG" id="ENOG5032VCB">
    <property type="taxonomic scope" value="Bacteria"/>
</dbReference>